<dbReference type="CDD" id="cd00075">
    <property type="entry name" value="HATPase"/>
    <property type="match status" value="1"/>
</dbReference>
<keyword evidence="8" id="KW-0472">Membrane</keyword>
<feature type="domain" description="Histidine kinase" evidence="10">
    <location>
        <begin position="423"/>
        <end position="640"/>
    </location>
</feature>
<keyword evidence="8" id="KW-0812">Transmembrane</keyword>
<dbReference type="GO" id="GO:0000155">
    <property type="term" value="F:phosphorelay sensor kinase activity"/>
    <property type="evidence" value="ECO:0007669"/>
    <property type="project" value="InterPro"/>
</dbReference>
<evidence type="ECO:0000256" key="4">
    <source>
        <dbReference type="ARBA" id="ARBA00022679"/>
    </source>
</evidence>
<evidence type="ECO:0000256" key="6">
    <source>
        <dbReference type="ARBA" id="ARBA00023012"/>
    </source>
</evidence>
<dbReference type="OrthoDB" id="9781208at2"/>
<dbReference type="PANTHER" id="PTHR43711:SF1">
    <property type="entry name" value="HISTIDINE KINASE 1"/>
    <property type="match status" value="1"/>
</dbReference>
<dbReference type="InterPro" id="IPR036097">
    <property type="entry name" value="HisK_dim/P_sf"/>
</dbReference>
<feature type="chain" id="PRO_5020397648" description="histidine kinase" evidence="9">
    <location>
        <begin position="20"/>
        <end position="647"/>
    </location>
</feature>
<evidence type="ECO:0000256" key="1">
    <source>
        <dbReference type="ARBA" id="ARBA00000085"/>
    </source>
</evidence>
<dbReference type="InterPro" id="IPR050736">
    <property type="entry name" value="Sensor_HK_Regulatory"/>
</dbReference>
<dbReference type="InterPro" id="IPR003594">
    <property type="entry name" value="HATPase_dom"/>
</dbReference>
<evidence type="ECO:0000256" key="7">
    <source>
        <dbReference type="SAM" id="Coils"/>
    </source>
</evidence>
<gene>
    <name evidence="11" type="ORF">ESB13_17690</name>
</gene>
<dbReference type="AlphaFoldDB" id="A0A4Q1D7H5"/>
<dbReference type="PRINTS" id="PR00344">
    <property type="entry name" value="BCTRLSENSOR"/>
</dbReference>
<keyword evidence="6" id="KW-0902">Two-component regulatory system</keyword>
<evidence type="ECO:0000259" key="10">
    <source>
        <dbReference type="PROSITE" id="PS50109"/>
    </source>
</evidence>
<dbReference type="EMBL" id="SDHZ01000002">
    <property type="protein sequence ID" value="RXK83903.1"/>
    <property type="molecule type" value="Genomic_DNA"/>
</dbReference>
<sequence length="647" mass="73424">MFLRRIALLLLILPLFVHAQNLDSLLAAWKQRIVQKHQRADTGSIDLMNAIARAYEPYGSDSTIYFSRQAIHHSQKIGYKRGEATANTNLAKLYYHLGEYNLTLEYALIALNLSKQINNLEEMANASNMLGLVYLTEKDVKASLSQFLRAAALNQQLNNQGRLSANYFNIALCYFDDKQPDHAFRYLLRSKAISTAINDKRMRTMANNKLADYYYQKGESGRAILFYTSVIENKAFQDEWETGYALTGLAECYYAQRSYDKAVSYGEKGLANARRVNAKWDIERSLRILHKTYKATGEIEKAYDYLVQEKLYSDSLFNESKESEINGLHLKQERAENELLVKSNQIARDKRAVDKMIIFVILLVALFLGLVLIMVLKNASRIKRLYKKLQSKSDQIIIQKKLIEQKNQELEELNQTKDQLFSIVGHDLRTPFASMLGTQELFADNHLAETEKQLLVARFFEQMSVTSAMLENLLLWANNQRKGLKADKQVASPDAVIQELLELFRKVAEQKQITIIHIRGEQVRIHADIDQLRILLQNIITNAIKFTMPGGSIVIRTSGDKERVNISIKDNGIGMAADKVDRLFHDVGKNISTYGTGRERGIGIGLMLVDKFVQMNDGSISVNSKEGEGTEFIISFPAGNAGSCSEL</sequence>
<reference evidence="11 12" key="1">
    <citation type="submission" date="2019-01" db="EMBL/GenBank/DDBJ databases">
        <title>Filimonas sp. strain TTM-71.</title>
        <authorList>
            <person name="Chen W.-M."/>
        </authorList>
    </citation>
    <scope>NUCLEOTIDE SEQUENCE [LARGE SCALE GENOMIC DNA]</scope>
    <source>
        <strain evidence="11 12">TTM-71</strain>
    </source>
</reference>
<keyword evidence="12" id="KW-1185">Reference proteome</keyword>
<evidence type="ECO:0000256" key="3">
    <source>
        <dbReference type="ARBA" id="ARBA00022553"/>
    </source>
</evidence>
<dbReference type="Gene3D" id="3.30.565.10">
    <property type="entry name" value="Histidine kinase-like ATPase, C-terminal domain"/>
    <property type="match status" value="1"/>
</dbReference>
<dbReference type="SMART" id="SM00387">
    <property type="entry name" value="HATPase_c"/>
    <property type="match status" value="1"/>
</dbReference>
<protein>
    <recommendedName>
        <fullName evidence="2">histidine kinase</fullName>
        <ecNumber evidence="2">2.7.13.3</ecNumber>
    </recommendedName>
</protein>
<dbReference type="Proteomes" id="UP000290545">
    <property type="component" value="Unassembled WGS sequence"/>
</dbReference>
<dbReference type="PROSITE" id="PS50109">
    <property type="entry name" value="HIS_KIN"/>
    <property type="match status" value="1"/>
</dbReference>
<comment type="catalytic activity">
    <reaction evidence="1">
        <text>ATP + protein L-histidine = ADP + protein N-phospho-L-histidine.</text>
        <dbReference type="EC" id="2.7.13.3"/>
    </reaction>
</comment>
<name>A0A4Q1D7H5_9BACT</name>
<dbReference type="SUPFAM" id="SSF48452">
    <property type="entry name" value="TPR-like"/>
    <property type="match status" value="1"/>
</dbReference>
<dbReference type="RefSeq" id="WP_129004955.1">
    <property type="nucleotide sequence ID" value="NZ_SDHZ01000002.1"/>
</dbReference>
<dbReference type="PANTHER" id="PTHR43711">
    <property type="entry name" value="TWO-COMPONENT HISTIDINE KINASE"/>
    <property type="match status" value="1"/>
</dbReference>
<dbReference type="Gene3D" id="1.25.40.10">
    <property type="entry name" value="Tetratricopeptide repeat domain"/>
    <property type="match status" value="2"/>
</dbReference>
<dbReference type="SMART" id="SM00028">
    <property type="entry name" value="TPR"/>
    <property type="match status" value="5"/>
</dbReference>
<feature type="transmembrane region" description="Helical" evidence="8">
    <location>
        <begin position="356"/>
        <end position="376"/>
    </location>
</feature>
<evidence type="ECO:0000256" key="9">
    <source>
        <dbReference type="SAM" id="SignalP"/>
    </source>
</evidence>
<evidence type="ECO:0000256" key="8">
    <source>
        <dbReference type="SAM" id="Phobius"/>
    </source>
</evidence>
<evidence type="ECO:0000256" key="5">
    <source>
        <dbReference type="ARBA" id="ARBA00022777"/>
    </source>
</evidence>
<dbReference type="SMART" id="SM00388">
    <property type="entry name" value="HisKA"/>
    <property type="match status" value="1"/>
</dbReference>
<dbReference type="InterPro" id="IPR036890">
    <property type="entry name" value="HATPase_C_sf"/>
</dbReference>
<dbReference type="SUPFAM" id="SSF47384">
    <property type="entry name" value="Homodimeric domain of signal transducing histidine kinase"/>
    <property type="match status" value="1"/>
</dbReference>
<feature type="coiled-coil region" evidence="7">
    <location>
        <begin position="393"/>
        <end position="423"/>
    </location>
</feature>
<proteinExistence type="predicted"/>
<comment type="caution">
    <text evidence="11">The sequence shown here is derived from an EMBL/GenBank/DDBJ whole genome shotgun (WGS) entry which is preliminary data.</text>
</comment>
<dbReference type="InterPro" id="IPR005467">
    <property type="entry name" value="His_kinase_dom"/>
</dbReference>
<feature type="signal peptide" evidence="9">
    <location>
        <begin position="1"/>
        <end position="19"/>
    </location>
</feature>
<dbReference type="InterPro" id="IPR004358">
    <property type="entry name" value="Sig_transdc_His_kin-like_C"/>
</dbReference>
<evidence type="ECO:0000313" key="11">
    <source>
        <dbReference type="EMBL" id="RXK83903.1"/>
    </source>
</evidence>
<keyword evidence="5" id="KW-0418">Kinase</keyword>
<dbReference type="SUPFAM" id="SSF55874">
    <property type="entry name" value="ATPase domain of HSP90 chaperone/DNA topoisomerase II/histidine kinase"/>
    <property type="match status" value="1"/>
</dbReference>
<dbReference type="CDD" id="cd00082">
    <property type="entry name" value="HisKA"/>
    <property type="match status" value="1"/>
</dbReference>
<evidence type="ECO:0000313" key="12">
    <source>
        <dbReference type="Proteomes" id="UP000290545"/>
    </source>
</evidence>
<evidence type="ECO:0000256" key="2">
    <source>
        <dbReference type="ARBA" id="ARBA00012438"/>
    </source>
</evidence>
<organism evidence="11 12">
    <name type="scientific">Filimonas effusa</name>
    <dbReference type="NCBI Taxonomy" id="2508721"/>
    <lineage>
        <taxon>Bacteria</taxon>
        <taxon>Pseudomonadati</taxon>
        <taxon>Bacteroidota</taxon>
        <taxon>Chitinophagia</taxon>
        <taxon>Chitinophagales</taxon>
        <taxon>Chitinophagaceae</taxon>
        <taxon>Filimonas</taxon>
    </lineage>
</organism>
<keyword evidence="8" id="KW-1133">Transmembrane helix</keyword>
<dbReference type="Gene3D" id="1.10.287.130">
    <property type="match status" value="1"/>
</dbReference>
<dbReference type="InterPro" id="IPR019734">
    <property type="entry name" value="TPR_rpt"/>
</dbReference>
<keyword evidence="9" id="KW-0732">Signal</keyword>
<keyword evidence="3" id="KW-0597">Phosphoprotein</keyword>
<dbReference type="InterPro" id="IPR011990">
    <property type="entry name" value="TPR-like_helical_dom_sf"/>
</dbReference>
<dbReference type="InterPro" id="IPR003661">
    <property type="entry name" value="HisK_dim/P_dom"/>
</dbReference>
<dbReference type="EC" id="2.7.13.3" evidence="2"/>
<dbReference type="Pfam" id="PF02518">
    <property type="entry name" value="HATPase_c"/>
    <property type="match status" value="1"/>
</dbReference>
<keyword evidence="7" id="KW-0175">Coiled coil</keyword>
<keyword evidence="4" id="KW-0808">Transferase</keyword>
<accession>A0A4Q1D7H5</accession>